<keyword evidence="2" id="KW-1185">Reference proteome</keyword>
<organism evidence="1 2">
    <name type="scientific">Rhizobium oryzihabitans</name>
    <dbReference type="NCBI Taxonomy" id="2267833"/>
    <lineage>
        <taxon>Bacteria</taxon>
        <taxon>Pseudomonadati</taxon>
        <taxon>Pseudomonadota</taxon>
        <taxon>Alphaproteobacteria</taxon>
        <taxon>Hyphomicrobiales</taxon>
        <taxon>Rhizobiaceae</taxon>
        <taxon>Rhizobium/Agrobacterium group</taxon>
        <taxon>Rhizobium</taxon>
    </lineage>
</organism>
<dbReference type="KEGG" id="roy:G3A56_26915"/>
<sequence>MDGNERLNRDLIDLKPLIGLLDGLPTSIVEKLTIDAIREHRDLVEQAETLFNALPAEIKAGKQAGGEAHTTYLEATIRMHAQMSALTTLLSLLGYTPKV</sequence>
<dbReference type="InterPro" id="IPR036336">
    <property type="entry name" value="Tscrpt_rep_TraM_sf"/>
</dbReference>
<geneLocation type="plasmid" evidence="1 2">
    <name>p5</name>
</geneLocation>
<keyword evidence="1" id="KW-0614">Plasmid</keyword>
<dbReference type="InterPro" id="IPR015309">
    <property type="entry name" value="Tscrpt_rep_TraM"/>
</dbReference>
<name>A0A7L5BRA6_9HYPH</name>
<gene>
    <name evidence="1" type="ORF">G3A56_26915</name>
</gene>
<accession>A0A7L5BRA6</accession>
<dbReference type="EMBL" id="CP048637">
    <property type="protein sequence ID" value="QIB41432.1"/>
    <property type="molecule type" value="Genomic_DNA"/>
</dbReference>
<dbReference type="AlphaFoldDB" id="A0A7L5BRA6"/>
<dbReference type="RefSeq" id="WP_164056947.1">
    <property type="nucleotide sequence ID" value="NZ_CP048637.1"/>
</dbReference>
<evidence type="ECO:0000313" key="1">
    <source>
        <dbReference type="EMBL" id="QIB41432.1"/>
    </source>
</evidence>
<dbReference type="Proteomes" id="UP000464865">
    <property type="component" value="Plasmid p5"/>
</dbReference>
<dbReference type="Gene3D" id="1.10.287.160">
    <property type="entry name" value="HR1 repeat"/>
    <property type="match status" value="1"/>
</dbReference>
<reference evidence="1 2" key="1">
    <citation type="submission" date="2020-02" db="EMBL/GenBank/DDBJ databases">
        <title>Plant-Promoting Endophytic Bacterium Rhizobium oryzihabitans sp. nov., Isolated from the Root of Rice.</title>
        <authorList>
            <person name="zhao J."/>
            <person name="Zhang G."/>
        </authorList>
    </citation>
    <scope>NUCLEOTIDE SEQUENCE [LARGE SCALE GENOMIC DNA]</scope>
    <source>
        <strain evidence="1 2">M15</strain>
        <plasmid evidence="1 2">p5</plasmid>
    </source>
</reference>
<dbReference type="SUPFAM" id="SSF109631">
    <property type="entry name" value="Transcriptional repressor TraM"/>
    <property type="match status" value="1"/>
</dbReference>
<proteinExistence type="predicted"/>
<protein>
    <submittedName>
        <fullName evidence="1">Transcriptional regulator</fullName>
    </submittedName>
</protein>
<dbReference type="GO" id="GO:0045892">
    <property type="term" value="P:negative regulation of DNA-templated transcription"/>
    <property type="evidence" value="ECO:0007669"/>
    <property type="project" value="InterPro"/>
</dbReference>
<evidence type="ECO:0000313" key="2">
    <source>
        <dbReference type="Proteomes" id="UP000464865"/>
    </source>
</evidence>
<dbReference type="Pfam" id="PF09228">
    <property type="entry name" value="Prok-TraM"/>
    <property type="match status" value="1"/>
</dbReference>